<name>A0A553I455_9PEZI</name>
<evidence type="ECO:0000256" key="1">
    <source>
        <dbReference type="SAM" id="Coils"/>
    </source>
</evidence>
<dbReference type="Proteomes" id="UP000319160">
    <property type="component" value="Unassembled WGS sequence"/>
</dbReference>
<dbReference type="EMBL" id="VFLP01000018">
    <property type="protein sequence ID" value="TRX94998.1"/>
    <property type="molecule type" value="Genomic_DNA"/>
</dbReference>
<proteinExistence type="predicted"/>
<keyword evidence="1" id="KW-0175">Coiled coil</keyword>
<gene>
    <name evidence="2" type="ORF">FHL15_004083</name>
</gene>
<accession>A0A553I455</accession>
<keyword evidence="3" id="KW-1185">Reference proteome</keyword>
<evidence type="ECO:0000313" key="3">
    <source>
        <dbReference type="Proteomes" id="UP000319160"/>
    </source>
</evidence>
<comment type="caution">
    <text evidence="2">The sequence shown here is derived from an EMBL/GenBank/DDBJ whole genome shotgun (WGS) entry which is preliminary data.</text>
</comment>
<organism evidence="2 3">
    <name type="scientific">Xylaria flabelliformis</name>
    <dbReference type="NCBI Taxonomy" id="2512241"/>
    <lineage>
        <taxon>Eukaryota</taxon>
        <taxon>Fungi</taxon>
        <taxon>Dikarya</taxon>
        <taxon>Ascomycota</taxon>
        <taxon>Pezizomycotina</taxon>
        <taxon>Sordariomycetes</taxon>
        <taxon>Xylariomycetidae</taxon>
        <taxon>Xylariales</taxon>
        <taxon>Xylariaceae</taxon>
        <taxon>Xylaria</taxon>
    </lineage>
</organism>
<feature type="coiled-coil region" evidence="1">
    <location>
        <begin position="130"/>
        <end position="157"/>
    </location>
</feature>
<sequence length="252" mass="25537">MTAGSAGARLASGATAAGVSCTGRAIDDCPTAAVVVATIDGVESMGNAMDDAPASGVDEVVTAGATETDEVVSTAADVLVVTAVLELSTTDDELDDEMAAASEVLELMATELDDEIPTALDVLESTAAELDDGTAASAVLESRAAELEDEIAAAADVLESTATGLDDETAIALDVLGSTTVDREVSNEFNGVNCFSTQRPKGDFLRMELVELVTTGDETDEVTTAGYVPMSGIDEVAATVEEASSAKPEETT</sequence>
<protein>
    <submittedName>
        <fullName evidence="2">Uncharacterized protein</fullName>
    </submittedName>
</protein>
<reference evidence="3" key="1">
    <citation type="submission" date="2019-06" db="EMBL/GenBank/DDBJ databases">
        <title>Draft genome sequence of the griseofulvin-producing fungus Xylaria cubensis strain G536.</title>
        <authorList>
            <person name="Mead M.E."/>
            <person name="Raja H.A."/>
            <person name="Steenwyk J.L."/>
            <person name="Knowles S.L."/>
            <person name="Oberlies N.H."/>
            <person name="Rokas A."/>
        </authorList>
    </citation>
    <scope>NUCLEOTIDE SEQUENCE [LARGE SCALE GENOMIC DNA]</scope>
    <source>
        <strain evidence="3">G536</strain>
    </source>
</reference>
<evidence type="ECO:0000313" key="2">
    <source>
        <dbReference type="EMBL" id="TRX94998.1"/>
    </source>
</evidence>
<dbReference type="AlphaFoldDB" id="A0A553I455"/>